<accession>A0A1I2FQP3</accession>
<sequence length="126" mass="14237">MTDHDPDEPTDAELLLEDLAADLVGERRHEPLLVRLFAAEAGVWHDLDELAEGLPLVRARLDELDALPIHVSWIDLPDSIHGEGYCTITFYCERGHLYRLALYNRGLLARRRGEPGPPRPPGRLLN</sequence>
<dbReference type="RefSeq" id="WP_096332231.1">
    <property type="nucleotide sequence ID" value="NZ_FOMX01000027.1"/>
</dbReference>
<evidence type="ECO:0000313" key="1">
    <source>
        <dbReference type="EMBL" id="SFF06781.1"/>
    </source>
</evidence>
<organism evidence="1 2">
    <name type="scientific">Nannocystis exedens</name>
    <dbReference type="NCBI Taxonomy" id="54"/>
    <lineage>
        <taxon>Bacteria</taxon>
        <taxon>Pseudomonadati</taxon>
        <taxon>Myxococcota</taxon>
        <taxon>Polyangia</taxon>
        <taxon>Nannocystales</taxon>
        <taxon>Nannocystaceae</taxon>
        <taxon>Nannocystis</taxon>
    </lineage>
</organism>
<reference evidence="2" key="1">
    <citation type="submission" date="2016-10" db="EMBL/GenBank/DDBJ databases">
        <authorList>
            <person name="Varghese N."/>
            <person name="Submissions S."/>
        </authorList>
    </citation>
    <scope>NUCLEOTIDE SEQUENCE [LARGE SCALE GENOMIC DNA]</scope>
    <source>
        <strain evidence="2">ATCC 25963</strain>
    </source>
</reference>
<dbReference type="AlphaFoldDB" id="A0A1I2FQP3"/>
<keyword evidence="2" id="KW-1185">Reference proteome</keyword>
<dbReference type="Proteomes" id="UP000199400">
    <property type="component" value="Unassembled WGS sequence"/>
</dbReference>
<dbReference type="OrthoDB" id="582807at2"/>
<dbReference type="EMBL" id="FOMX01000027">
    <property type="protein sequence ID" value="SFF06781.1"/>
    <property type="molecule type" value="Genomic_DNA"/>
</dbReference>
<protein>
    <submittedName>
        <fullName evidence="1">Uncharacterized protein</fullName>
    </submittedName>
</protein>
<proteinExistence type="predicted"/>
<gene>
    <name evidence="1" type="ORF">SAMN02745121_06757</name>
</gene>
<evidence type="ECO:0000313" key="2">
    <source>
        <dbReference type="Proteomes" id="UP000199400"/>
    </source>
</evidence>
<name>A0A1I2FQP3_9BACT</name>